<organism evidence="2 3">
    <name type="scientific">Fusarium mangiferae</name>
    <name type="common">Mango malformation disease fungus</name>
    <dbReference type="NCBI Taxonomy" id="192010"/>
    <lineage>
        <taxon>Eukaryota</taxon>
        <taxon>Fungi</taxon>
        <taxon>Dikarya</taxon>
        <taxon>Ascomycota</taxon>
        <taxon>Pezizomycotina</taxon>
        <taxon>Sordariomycetes</taxon>
        <taxon>Hypocreomycetidae</taxon>
        <taxon>Hypocreales</taxon>
        <taxon>Nectriaceae</taxon>
        <taxon>Fusarium</taxon>
        <taxon>Fusarium fujikuroi species complex</taxon>
    </lineage>
</organism>
<dbReference type="PANTHER" id="PTHR24148:SF73">
    <property type="entry name" value="HET DOMAIN PROTEIN (AFU_ORTHOLOGUE AFUA_8G01020)"/>
    <property type="match status" value="1"/>
</dbReference>
<feature type="domain" description="Heterokaryon incompatibility" evidence="1">
    <location>
        <begin position="78"/>
        <end position="272"/>
    </location>
</feature>
<sequence length="584" mass="67388">MAINSATKAGSACSPAPGLDIFTTPENTIFYSASLYRTLDKSKQEIRLIELSTQTGGDSMIECKLLPASLLTDARKQYLALSYCAGDPTDTKEILVNGVTCNIFANLHQALVLARRYWMRSSEQGPLRLWIDQLCINQHDFRERSHQVGFMRDIYEGAERTLACLSTTETDGRGLEWFIDLCEAVPSREDDFQFPYELEGESDAEDTSRRSEKIRNTFASEPFWNISDRYRLPRVRNYLWKNMHCEKFVNGWIEFYDVLSSPWWSRAWICQEFLVSEQIIFMYGHHFVSWGEYWKIMHGFCEIHMSSLASRNPSLGLNGLPKDSPEDRQLRRILDIVQERGLNHQVDHVRNALRMKICWSGRMDIKTLLSHSRYCKSSDDRDRVYAMLGLASPEYNIFPDYSNDTSASEVMIRTTRAIIEKEGSLDILVQATRLVRRRNLDVPSWVADWSSTEASDIDYGDMQVYSRSIMPQESPQYVFETITNPNDQTRAHILRVYGTFITKIQRVTTAWPKAGFTSAQGWHGWALISVTAGDQVWFLYGSRVLMVLRPFLDGYQVISSAYLMGRSPMSSEERRAKRSRIILY</sequence>
<dbReference type="PANTHER" id="PTHR24148">
    <property type="entry name" value="ANKYRIN REPEAT DOMAIN-CONTAINING PROTEIN 39 HOMOLOG-RELATED"/>
    <property type="match status" value="1"/>
</dbReference>
<name>A0A1L7SUU9_FUSMA</name>
<reference evidence="3" key="1">
    <citation type="journal article" date="2016" name="Genome Biol. Evol.">
        <title>Comparative 'omics' of the Fusarium fujikuroi species complex highlights differences in genetic potential and metabolite synthesis.</title>
        <authorList>
            <person name="Niehaus E.-M."/>
            <person name="Muensterkoetter M."/>
            <person name="Proctor R.H."/>
            <person name="Brown D.W."/>
            <person name="Sharon A."/>
            <person name="Idan Y."/>
            <person name="Oren-Young L."/>
            <person name="Sieber C.M."/>
            <person name="Novak O."/>
            <person name="Pencik A."/>
            <person name="Tarkowska D."/>
            <person name="Hromadova K."/>
            <person name="Freeman S."/>
            <person name="Maymon M."/>
            <person name="Elazar M."/>
            <person name="Youssef S.A."/>
            <person name="El-Shabrawy E.S.M."/>
            <person name="Shalaby A.B.A."/>
            <person name="Houterman P."/>
            <person name="Brock N.L."/>
            <person name="Burkhardt I."/>
            <person name="Tsavkelova E.A."/>
            <person name="Dickschat J.S."/>
            <person name="Galuszka P."/>
            <person name="Gueldener U."/>
            <person name="Tudzynski B."/>
        </authorList>
    </citation>
    <scope>NUCLEOTIDE SEQUENCE [LARGE SCALE GENOMIC DNA]</scope>
    <source>
        <strain evidence="3">MRC7560</strain>
    </source>
</reference>
<accession>A0A1L7SUU9</accession>
<dbReference type="InterPro" id="IPR010730">
    <property type="entry name" value="HET"/>
</dbReference>
<evidence type="ECO:0000259" key="1">
    <source>
        <dbReference type="Pfam" id="PF06985"/>
    </source>
</evidence>
<dbReference type="GeneID" id="65084680"/>
<dbReference type="EMBL" id="FCQH01000002">
    <property type="protein sequence ID" value="CVK87683.1"/>
    <property type="molecule type" value="Genomic_DNA"/>
</dbReference>
<gene>
    <name evidence="2" type="ORF">FMAN_05414</name>
</gene>
<keyword evidence="3" id="KW-1185">Reference proteome</keyword>
<comment type="caution">
    <text evidence="2">The sequence shown here is derived from an EMBL/GenBank/DDBJ whole genome shotgun (WGS) entry which is preliminary data.</text>
</comment>
<dbReference type="Proteomes" id="UP000184255">
    <property type="component" value="Unassembled WGS sequence"/>
</dbReference>
<evidence type="ECO:0000313" key="3">
    <source>
        <dbReference type="Proteomes" id="UP000184255"/>
    </source>
</evidence>
<protein>
    <recommendedName>
        <fullName evidence="1">Heterokaryon incompatibility domain-containing protein</fullName>
    </recommendedName>
</protein>
<dbReference type="AlphaFoldDB" id="A0A1L7SUU9"/>
<evidence type="ECO:0000313" key="2">
    <source>
        <dbReference type="EMBL" id="CVK87683.1"/>
    </source>
</evidence>
<dbReference type="RefSeq" id="XP_041678844.1">
    <property type="nucleotide sequence ID" value="XM_041827929.1"/>
</dbReference>
<dbReference type="Pfam" id="PF06985">
    <property type="entry name" value="HET"/>
    <property type="match status" value="1"/>
</dbReference>
<dbReference type="InterPro" id="IPR052895">
    <property type="entry name" value="HetReg/Transcr_Mod"/>
</dbReference>
<dbReference type="VEuPathDB" id="FungiDB:FMAN_05414"/>
<proteinExistence type="predicted"/>